<organism evidence="5 6">
    <name type="scientific">Magallana gigas</name>
    <name type="common">Pacific oyster</name>
    <name type="synonym">Crassostrea gigas</name>
    <dbReference type="NCBI Taxonomy" id="29159"/>
    <lineage>
        <taxon>Eukaryota</taxon>
        <taxon>Metazoa</taxon>
        <taxon>Spiralia</taxon>
        <taxon>Lophotrochozoa</taxon>
        <taxon>Mollusca</taxon>
        <taxon>Bivalvia</taxon>
        <taxon>Autobranchia</taxon>
        <taxon>Pteriomorphia</taxon>
        <taxon>Ostreida</taxon>
        <taxon>Ostreoidea</taxon>
        <taxon>Ostreidae</taxon>
        <taxon>Magallana</taxon>
    </lineage>
</organism>
<dbReference type="SUPFAM" id="SSF103473">
    <property type="entry name" value="MFS general substrate transporter"/>
    <property type="match status" value="1"/>
</dbReference>
<evidence type="ECO:0000259" key="4">
    <source>
        <dbReference type="PROSITE" id="PS50850"/>
    </source>
</evidence>
<feature type="transmembrane region" description="Helical" evidence="3">
    <location>
        <begin position="388"/>
        <end position="407"/>
    </location>
</feature>
<feature type="transmembrane region" description="Helical" evidence="3">
    <location>
        <begin position="413"/>
        <end position="434"/>
    </location>
</feature>
<evidence type="ECO:0000313" key="5">
    <source>
        <dbReference type="EnsemblMetazoa" id="G16617.4:cds"/>
    </source>
</evidence>
<evidence type="ECO:0000256" key="3">
    <source>
        <dbReference type="SAM" id="Phobius"/>
    </source>
</evidence>
<feature type="transmembrane region" description="Helical" evidence="3">
    <location>
        <begin position="15"/>
        <end position="32"/>
    </location>
</feature>
<dbReference type="InterPro" id="IPR020846">
    <property type="entry name" value="MFS_dom"/>
</dbReference>
<dbReference type="InterPro" id="IPR036259">
    <property type="entry name" value="MFS_trans_sf"/>
</dbReference>
<reference evidence="5" key="1">
    <citation type="submission" date="2022-08" db="UniProtKB">
        <authorList>
            <consortium name="EnsemblMetazoa"/>
        </authorList>
    </citation>
    <scope>IDENTIFICATION</scope>
    <source>
        <strain evidence="5">05x7-T-G4-1.051#20</strain>
    </source>
</reference>
<proteinExistence type="predicted"/>
<dbReference type="InterPro" id="IPR011701">
    <property type="entry name" value="MFS"/>
</dbReference>
<dbReference type="GO" id="GO:0008028">
    <property type="term" value="F:monocarboxylic acid transmembrane transporter activity"/>
    <property type="evidence" value="ECO:0007669"/>
    <property type="project" value="TreeGrafter"/>
</dbReference>
<feature type="transmembrane region" description="Helical" evidence="3">
    <location>
        <begin position="53"/>
        <end position="75"/>
    </location>
</feature>
<dbReference type="GO" id="GO:0016020">
    <property type="term" value="C:membrane"/>
    <property type="evidence" value="ECO:0007669"/>
    <property type="project" value="UniProtKB-SubCell"/>
</dbReference>
<keyword evidence="6" id="KW-1185">Reference proteome</keyword>
<feature type="transmembrane region" description="Helical" evidence="3">
    <location>
        <begin position="474"/>
        <end position="495"/>
    </location>
</feature>
<dbReference type="EnsemblMetazoa" id="G16617.4">
    <property type="protein sequence ID" value="G16617.4:cds"/>
    <property type="gene ID" value="G16617"/>
</dbReference>
<feature type="domain" description="Major facilitator superfamily (MFS) profile" evidence="4">
    <location>
        <begin position="315"/>
        <end position="520"/>
    </location>
</feature>
<keyword evidence="3" id="KW-1133">Transmembrane helix</keyword>
<name>A0A8W8IZX0_MAGGI</name>
<accession>A0A8W8IZX0</accession>
<dbReference type="PROSITE" id="PS50850">
    <property type="entry name" value="MFS"/>
    <property type="match status" value="1"/>
</dbReference>
<feature type="transmembrane region" description="Helical" evidence="3">
    <location>
        <begin position="176"/>
        <end position="195"/>
    </location>
</feature>
<feature type="transmembrane region" description="Helical" evidence="3">
    <location>
        <begin position="323"/>
        <end position="342"/>
    </location>
</feature>
<feature type="transmembrane region" description="Helical" evidence="3">
    <location>
        <begin position="144"/>
        <end position="164"/>
    </location>
</feature>
<dbReference type="AlphaFoldDB" id="A0A8W8IZX0"/>
<keyword evidence="3" id="KW-0472">Membrane</keyword>
<feature type="transmembrane region" description="Helical" evidence="3">
    <location>
        <begin position="446"/>
        <end position="468"/>
    </location>
</feature>
<dbReference type="Pfam" id="PF07690">
    <property type="entry name" value="MFS_1"/>
    <property type="match status" value="1"/>
</dbReference>
<dbReference type="OMA" id="IHAINEQ"/>
<dbReference type="PANTHER" id="PTHR11360">
    <property type="entry name" value="MONOCARBOXYLATE TRANSPORTER"/>
    <property type="match status" value="1"/>
</dbReference>
<comment type="subcellular location">
    <subcellularLocation>
        <location evidence="1">Membrane</location>
        <topology evidence="1">Multi-pass membrane protein</topology>
    </subcellularLocation>
</comment>
<dbReference type="PANTHER" id="PTHR11360:SF306">
    <property type="entry name" value="RE01051P"/>
    <property type="match status" value="1"/>
</dbReference>
<sequence>MTSNPTSSNHPVDKGWAWVILAGSSLIFMIYVGTLKTSGLFFVAFQDYYKSEAFTTSIIPGILQIVYSIASLPILTVGLDHLSARQMIIIGGFLGSIAYFIGFFAERIEILIFTHGVLYGIGCATIHGPAAYLIGLYFNRRRELANSVLVASSGFGGLVVPPLYRFLLDVYGLRGTMLIFSGIIFNVVALAGLLLKPLSLFHHPSNSNEKSKPEFSNVEIPDTHGYLPVPTGKKRSISLSEKPTPGNGILSSFEKDKTWGSLPHRLDIKAHHSSRLSESFRSLGSTDAVHSFSQSQLNESQAQKDVQHKIIDISLLKKPLLQMYLFVYLFGSIGSSYGHIYISPFARDHGMTTTEVSILVSVTNMCDFIGRGLCGVIANQRIVKNSTIVAISQLVTGATLALCSFYGSFWSFIVLAVMFGLFAGAIFSMTPSIVVDFVGIENFRTAFGIIILGQGITMGTGAPLLGYLRDVSLSYIPSFYFMGACLILSGLTLLMEPCVRKRQDKMENVTRPSEEVALST</sequence>
<evidence type="ECO:0000256" key="1">
    <source>
        <dbReference type="ARBA" id="ARBA00004141"/>
    </source>
</evidence>
<feature type="region of interest" description="Disordered" evidence="2">
    <location>
        <begin position="205"/>
        <end position="252"/>
    </location>
</feature>
<dbReference type="Proteomes" id="UP000005408">
    <property type="component" value="Unassembled WGS sequence"/>
</dbReference>
<dbReference type="InterPro" id="IPR050327">
    <property type="entry name" value="Proton-linked_MCT"/>
</dbReference>
<evidence type="ECO:0000256" key="2">
    <source>
        <dbReference type="SAM" id="MobiDB-lite"/>
    </source>
</evidence>
<keyword evidence="3" id="KW-0812">Transmembrane</keyword>
<feature type="transmembrane region" description="Helical" evidence="3">
    <location>
        <begin position="117"/>
        <end position="138"/>
    </location>
</feature>
<dbReference type="EnsemblMetazoa" id="G16617.5">
    <property type="protein sequence ID" value="G16617.5:cds"/>
    <property type="gene ID" value="G16617"/>
</dbReference>
<protein>
    <recommendedName>
        <fullName evidence="4">Major facilitator superfamily (MFS) profile domain-containing protein</fullName>
    </recommendedName>
</protein>
<evidence type="ECO:0000313" key="6">
    <source>
        <dbReference type="Proteomes" id="UP000005408"/>
    </source>
</evidence>
<dbReference type="Gene3D" id="1.20.1250.20">
    <property type="entry name" value="MFS general substrate transporter like domains"/>
    <property type="match status" value="2"/>
</dbReference>
<feature type="transmembrane region" description="Helical" evidence="3">
    <location>
        <begin position="87"/>
        <end position="105"/>
    </location>
</feature>